<dbReference type="KEGG" id="broo:brsh051_05360"/>
<dbReference type="InterPro" id="IPR015797">
    <property type="entry name" value="NUDIX_hydrolase-like_dom_sf"/>
</dbReference>
<dbReference type="CDD" id="cd18873">
    <property type="entry name" value="NUDIX_NadM_like"/>
    <property type="match status" value="1"/>
</dbReference>
<dbReference type="Gene3D" id="1.10.10.10">
    <property type="entry name" value="Winged helix-like DNA-binding domain superfamily/Winged helix DNA-binding domain"/>
    <property type="match status" value="1"/>
</dbReference>
<gene>
    <name evidence="1" type="ORF">brsh051_05360</name>
</gene>
<dbReference type="AlphaFoldDB" id="A0AAN0K612"/>
<organism evidence="1 2">
    <name type="scientific">Brooklawnia propionicigenes</name>
    <dbReference type="NCBI Taxonomy" id="3041175"/>
    <lineage>
        <taxon>Bacteria</taxon>
        <taxon>Bacillati</taxon>
        <taxon>Actinomycetota</taxon>
        <taxon>Actinomycetes</taxon>
        <taxon>Propionibacteriales</taxon>
        <taxon>Propionibacteriaceae</taxon>
        <taxon>Brooklawnia</taxon>
    </lineage>
</organism>
<dbReference type="InterPro" id="IPR036388">
    <property type="entry name" value="WH-like_DNA-bd_sf"/>
</dbReference>
<dbReference type="EMBL" id="AP028056">
    <property type="protein sequence ID" value="BEH01255.1"/>
    <property type="molecule type" value="Genomic_DNA"/>
</dbReference>
<protein>
    <submittedName>
        <fullName evidence="1">NUDIX domain-containing protein</fullName>
    </submittedName>
</protein>
<evidence type="ECO:0000313" key="1">
    <source>
        <dbReference type="EMBL" id="BEH01255.1"/>
    </source>
</evidence>
<dbReference type="SUPFAM" id="SSF55811">
    <property type="entry name" value="Nudix"/>
    <property type="match status" value="1"/>
</dbReference>
<proteinExistence type="predicted"/>
<dbReference type="Proteomes" id="UP001431656">
    <property type="component" value="Chromosome"/>
</dbReference>
<keyword evidence="2" id="KW-1185">Reference proteome</keyword>
<sequence>MNDASIFSVVSVDVVALAYERENRQILLGVHHRAAPPFEGELALPGVVLRSGERLERAASRAIAKLGLPSPGQALGQLRTFDEPSRDPRGPSLSVAMWAAYPPETLAHPGPVWLPLDSTDHLAFDHDEIVADGRRILAGMLWRDLTFTRALTGDQFTATDAVAITAQLTDRSVHRANLNRELGKLDGLTEAGLAPASGGRPPKIWRWAS</sequence>
<accession>A0AAN0K612</accession>
<name>A0AAN0K612_9ACTN</name>
<evidence type="ECO:0000313" key="2">
    <source>
        <dbReference type="Proteomes" id="UP001431656"/>
    </source>
</evidence>
<dbReference type="RefSeq" id="WP_286267318.1">
    <property type="nucleotide sequence ID" value="NZ_AP028056.1"/>
</dbReference>
<reference evidence="1" key="1">
    <citation type="journal article" date="2024" name="Int. J. Syst. Evol. Microbiol.">
        <title>Brooklawnia propionicigenes sp. nov., a facultatively anaerobic, propionate-producing bacterium isolated from a methanogenic reactor treating waste from cattle farms.</title>
        <authorList>
            <person name="Akita Y."/>
            <person name="Ueki A."/>
            <person name="Tonouchi A."/>
            <person name="Sugawara Y."/>
            <person name="Honma S."/>
            <person name="Kaku N."/>
            <person name="Ueki K."/>
        </authorList>
    </citation>
    <scope>NUCLEOTIDE SEQUENCE</scope>
    <source>
        <strain evidence="1">SH051</strain>
    </source>
</reference>
<dbReference type="Gene3D" id="3.90.79.10">
    <property type="entry name" value="Nucleoside Triphosphate Pyrophosphohydrolase"/>
    <property type="match status" value="1"/>
</dbReference>